<protein>
    <submittedName>
        <fullName evidence="1">Uncharacterized protein</fullName>
    </submittedName>
</protein>
<dbReference type="Proteomes" id="UP001367508">
    <property type="component" value="Unassembled WGS sequence"/>
</dbReference>
<keyword evidence="2" id="KW-1185">Reference proteome</keyword>
<gene>
    <name evidence="1" type="ORF">VNO77_18254</name>
</gene>
<reference evidence="1 2" key="1">
    <citation type="submission" date="2024-01" db="EMBL/GenBank/DDBJ databases">
        <title>The genomes of 5 underutilized Papilionoideae crops provide insights into root nodulation and disease resistanc.</title>
        <authorList>
            <person name="Jiang F."/>
        </authorList>
    </citation>
    <scope>NUCLEOTIDE SEQUENCE [LARGE SCALE GENOMIC DNA]</scope>
    <source>
        <strain evidence="1">LVBAO_FW01</strain>
        <tissue evidence="1">Leaves</tissue>
    </source>
</reference>
<evidence type="ECO:0000313" key="2">
    <source>
        <dbReference type="Proteomes" id="UP001367508"/>
    </source>
</evidence>
<comment type="caution">
    <text evidence="1">The sequence shown here is derived from an EMBL/GenBank/DDBJ whole genome shotgun (WGS) entry which is preliminary data.</text>
</comment>
<sequence length="68" mass="7615">MTYVKWVPNYSGANSFDRHVDVRFTISLSGGTCVGIILKGGPGSATWRLVYLRWTNDSSAHGRFFRFG</sequence>
<organism evidence="1 2">
    <name type="scientific">Canavalia gladiata</name>
    <name type="common">Sword bean</name>
    <name type="synonym">Dolichos gladiatus</name>
    <dbReference type="NCBI Taxonomy" id="3824"/>
    <lineage>
        <taxon>Eukaryota</taxon>
        <taxon>Viridiplantae</taxon>
        <taxon>Streptophyta</taxon>
        <taxon>Embryophyta</taxon>
        <taxon>Tracheophyta</taxon>
        <taxon>Spermatophyta</taxon>
        <taxon>Magnoliopsida</taxon>
        <taxon>eudicotyledons</taxon>
        <taxon>Gunneridae</taxon>
        <taxon>Pentapetalae</taxon>
        <taxon>rosids</taxon>
        <taxon>fabids</taxon>
        <taxon>Fabales</taxon>
        <taxon>Fabaceae</taxon>
        <taxon>Papilionoideae</taxon>
        <taxon>50 kb inversion clade</taxon>
        <taxon>NPAAA clade</taxon>
        <taxon>indigoferoid/millettioid clade</taxon>
        <taxon>Phaseoleae</taxon>
        <taxon>Canavalia</taxon>
    </lineage>
</organism>
<proteinExistence type="predicted"/>
<evidence type="ECO:0000313" key="1">
    <source>
        <dbReference type="EMBL" id="KAK7337669.1"/>
    </source>
</evidence>
<accession>A0AAN9QJG3</accession>
<dbReference type="EMBL" id="JAYMYQ010000004">
    <property type="protein sequence ID" value="KAK7337669.1"/>
    <property type="molecule type" value="Genomic_DNA"/>
</dbReference>
<dbReference type="AlphaFoldDB" id="A0AAN9QJG3"/>
<name>A0AAN9QJG3_CANGL</name>